<organism evidence="3 4">
    <name type="scientific">Fusibacter paucivorans</name>
    <dbReference type="NCBI Taxonomy" id="76009"/>
    <lineage>
        <taxon>Bacteria</taxon>
        <taxon>Bacillati</taxon>
        <taxon>Bacillota</taxon>
        <taxon>Clostridia</taxon>
        <taxon>Eubacteriales</taxon>
        <taxon>Eubacteriales Family XII. Incertae Sedis</taxon>
        <taxon>Fusibacter</taxon>
    </lineage>
</organism>
<sequence length="247" mass="27624">MSDKVLAKVNGRAITENDLNMFFQTLGQQVQSQFQGDEGMKRLLDELVYQELFYAEAVDTKLEETEAFKVELNQAKENLLKQFNIKNLIEGVAVTDDEATAFYEANTQYFASGEQVKASHILVDTLEKANEVQEALKGDLSFEEAAKTYSSCPSKENGGDLGFFQKGQMVPEFEAAAFEMATDTVSEPVQTQFGFHIIKKTGYTEAAVQSFDAVAAQIKQQLLIQKQNATYLEKVEALKSKYTVEML</sequence>
<name>A0ABS5PP13_9FIRM</name>
<keyword evidence="4" id="KW-1185">Reference proteome</keyword>
<gene>
    <name evidence="3" type="ORF">KHM83_05460</name>
</gene>
<evidence type="ECO:0000313" key="4">
    <source>
        <dbReference type="Proteomes" id="UP000746471"/>
    </source>
</evidence>
<comment type="caution">
    <text evidence="3">The sequence shown here is derived from an EMBL/GenBank/DDBJ whole genome shotgun (WGS) entry which is preliminary data.</text>
</comment>
<dbReference type="Pfam" id="PF00639">
    <property type="entry name" value="Rotamase"/>
    <property type="match status" value="1"/>
</dbReference>
<accession>A0ABS5PP13</accession>
<dbReference type="RefSeq" id="WP_213235898.1">
    <property type="nucleotide sequence ID" value="NZ_JAHBCL010000007.1"/>
</dbReference>
<dbReference type="Gene3D" id="1.10.8.1040">
    <property type="match status" value="1"/>
</dbReference>
<proteinExistence type="predicted"/>
<dbReference type="PANTHER" id="PTHR47245:SF2">
    <property type="entry name" value="PEPTIDYL-PROLYL CIS-TRANS ISOMERASE HP_0175-RELATED"/>
    <property type="match status" value="1"/>
</dbReference>
<dbReference type="PROSITE" id="PS01096">
    <property type="entry name" value="PPIC_PPIASE_1"/>
    <property type="match status" value="1"/>
</dbReference>
<dbReference type="PROSITE" id="PS50198">
    <property type="entry name" value="PPIC_PPIASE_2"/>
    <property type="match status" value="1"/>
</dbReference>
<dbReference type="InterPro" id="IPR000297">
    <property type="entry name" value="PPIase_PpiC"/>
</dbReference>
<dbReference type="Gene3D" id="3.10.50.40">
    <property type="match status" value="1"/>
</dbReference>
<dbReference type="EC" id="5.2.1.8" evidence="3"/>
<keyword evidence="1" id="KW-0697">Rotamase</keyword>
<evidence type="ECO:0000313" key="3">
    <source>
        <dbReference type="EMBL" id="MBS7526114.1"/>
    </source>
</evidence>
<dbReference type="InterPro" id="IPR027304">
    <property type="entry name" value="Trigger_fact/SurA_dom_sf"/>
</dbReference>
<evidence type="ECO:0000259" key="2">
    <source>
        <dbReference type="PROSITE" id="PS50198"/>
    </source>
</evidence>
<reference evidence="3 4" key="1">
    <citation type="submission" date="2021-05" db="EMBL/GenBank/DDBJ databases">
        <title>Fusibacter ferrireducens sp. nov., an anaerobic, sulfur- and Fe-reducing bacterium isolated from the mangrove sediment.</title>
        <authorList>
            <person name="Qiu D."/>
        </authorList>
    </citation>
    <scope>NUCLEOTIDE SEQUENCE [LARGE SCALE GENOMIC DNA]</scope>
    <source>
        <strain evidence="3 4">DSM 12116</strain>
    </source>
</reference>
<feature type="domain" description="PpiC" evidence="2">
    <location>
        <begin position="113"/>
        <end position="202"/>
    </location>
</feature>
<dbReference type="InterPro" id="IPR023058">
    <property type="entry name" value="PPIase_PpiC_CS"/>
</dbReference>
<dbReference type="EMBL" id="JAHBCL010000007">
    <property type="protein sequence ID" value="MBS7526114.1"/>
    <property type="molecule type" value="Genomic_DNA"/>
</dbReference>
<dbReference type="InterPro" id="IPR050245">
    <property type="entry name" value="PrsA_foldase"/>
</dbReference>
<dbReference type="InterPro" id="IPR046357">
    <property type="entry name" value="PPIase_dom_sf"/>
</dbReference>
<evidence type="ECO:0000256" key="1">
    <source>
        <dbReference type="PROSITE-ProRule" id="PRU00278"/>
    </source>
</evidence>
<protein>
    <submittedName>
        <fullName evidence="3">Peptidylprolyl isomerase</fullName>
        <ecNumber evidence="3">5.2.1.8</ecNumber>
    </submittedName>
</protein>
<dbReference type="Proteomes" id="UP000746471">
    <property type="component" value="Unassembled WGS sequence"/>
</dbReference>
<dbReference type="PANTHER" id="PTHR47245">
    <property type="entry name" value="PEPTIDYLPROLYL ISOMERASE"/>
    <property type="match status" value="1"/>
</dbReference>
<dbReference type="SUPFAM" id="SSF54534">
    <property type="entry name" value="FKBP-like"/>
    <property type="match status" value="1"/>
</dbReference>
<dbReference type="GO" id="GO:0003755">
    <property type="term" value="F:peptidyl-prolyl cis-trans isomerase activity"/>
    <property type="evidence" value="ECO:0007669"/>
    <property type="project" value="UniProtKB-EC"/>
</dbReference>
<dbReference type="SUPFAM" id="SSF109998">
    <property type="entry name" value="Triger factor/SurA peptide-binding domain-like"/>
    <property type="match status" value="1"/>
</dbReference>
<keyword evidence="1 3" id="KW-0413">Isomerase</keyword>